<dbReference type="InterPro" id="IPR036890">
    <property type="entry name" value="HATPase_C_sf"/>
</dbReference>
<gene>
    <name evidence="3" type="ORF">ACFQKB_23640</name>
</gene>
<dbReference type="InterPro" id="IPR003594">
    <property type="entry name" value="HATPase_dom"/>
</dbReference>
<dbReference type="RefSeq" id="WP_160820435.1">
    <property type="nucleotide sequence ID" value="NZ_JBHSXE010000001.1"/>
</dbReference>
<dbReference type="CDD" id="cd16936">
    <property type="entry name" value="HATPase_RsbW-like"/>
    <property type="match status" value="1"/>
</dbReference>
<dbReference type="EMBL" id="JBHSXS010000015">
    <property type="protein sequence ID" value="MFC6882769.1"/>
    <property type="molecule type" value="Genomic_DNA"/>
</dbReference>
<dbReference type="PANTHER" id="PTHR35526">
    <property type="entry name" value="ANTI-SIGMA-F FACTOR RSBW-RELATED"/>
    <property type="match status" value="1"/>
</dbReference>
<keyword evidence="3" id="KW-0067">ATP-binding</keyword>
<evidence type="ECO:0000256" key="1">
    <source>
        <dbReference type="ARBA" id="ARBA00022527"/>
    </source>
</evidence>
<name>A0ABW2CLV2_9ACTN</name>
<accession>A0ABW2CLV2</accession>
<feature type="domain" description="Histidine kinase/HSP90-like ATPase" evidence="2">
    <location>
        <begin position="11"/>
        <end position="114"/>
    </location>
</feature>
<dbReference type="PANTHER" id="PTHR35526:SF3">
    <property type="entry name" value="ANTI-SIGMA-F FACTOR RSBW"/>
    <property type="match status" value="1"/>
</dbReference>
<proteinExistence type="predicted"/>
<keyword evidence="1" id="KW-0418">Kinase</keyword>
<dbReference type="GO" id="GO:0005524">
    <property type="term" value="F:ATP binding"/>
    <property type="evidence" value="ECO:0007669"/>
    <property type="project" value="UniProtKB-KW"/>
</dbReference>
<dbReference type="Proteomes" id="UP001596380">
    <property type="component" value="Unassembled WGS sequence"/>
</dbReference>
<keyword evidence="1" id="KW-0723">Serine/threonine-protein kinase</keyword>
<evidence type="ECO:0000259" key="2">
    <source>
        <dbReference type="Pfam" id="PF13581"/>
    </source>
</evidence>
<dbReference type="Pfam" id="PF13581">
    <property type="entry name" value="HATPase_c_2"/>
    <property type="match status" value="1"/>
</dbReference>
<dbReference type="SUPFAM" id="SSF55874">
    <property type="entry name" value="ATPase domain of HSP90 chaperone/DNA topoisomerase II/histidine kinase"/>
    <property type="match status" value="1"/>
</dbReference>
<evidence type="ECO:0000313" key="4">
    <source>
        <dbReference type="Proteomes" id="UP001596380"/>
    </source>
</evidence>
<dbReference type="InterPro" id="IPR050267">
    <property type="entry name" value="Anti-sigma-factor_SerPK"/>
</dbReference>
<keyword evidence="3" id="KW-0547">Nucleotide-binding</keyword>
<dbReference type="Gene3D" id="3.30.565.10">
    <property type="entry name" value="Histidine kinase-like ATPase, C-terminal domain"/>
    <property type="match status" value="1"/>
</dbReference>
<protein>
    <submittedName>
        <fullName evidence="3">ATP-binding protein</fullName>
    </submittedName>
</protein>
<keyword evidence="4" id="KW-1185">Reference proteome</keyword>
<comment type="caution">
    <text evidence="3">The sequence shown here is derived from an EMBL/GenBank/DDBJ whole genome shotgun (WGS) entry which is preliminary data.</text>
</comment>
<reference evidence="4" key="1">
    <citation type="journal article" date="2019" name="Int. J. Syst. Evol. Microbiol.">
        <title>The Global Catalogue of Microorganisms (GCM) 10K type strain sequencing project: providing services to taxonomists for standard genome sequencing and annotation.</title>
        <authorList>
            <consortium name="The Broad Institute Genomics Platform"/>
            <consortium name="The Broad Institute Genome Sequencing Center for Infectious Disease"/>
            <person name="Wu L."/>
            <person name="Ma J."/>
        </authorList>
    </citation>
    <scope>NUCLEOTIDE SEQUENCE [LARGE SCALE GENOMIC DNA]</scope>
    <source>
        <strain evidence="4">JCM 3369</strain>
    </source>
</reference>
<keyword evidence="1" id="KW-0808">Transferase</keyword>
<evidence type="ECO:0000313" key="3">
    <source>
        <dbReference type="EMBL" id="MFC6882769.1"/>
    </source>
</evidence>
<sequence length="121" mass="13136">MDTIVLPPEGASIKVARDFAGKIAGMLGVDDQLPRLVVSELVTNAWIHGSRPNDQIVVRVYPHNGRLVIEVWDRSDRQPVVGCPDAAEESGRGLLILSTLVVRWGTRPLSEGGKVVFAEVV</sequence>
<organism evidence="3 4">
    <name type="scientific">Actinomadura yumaensis</name>
    <dbReference type="NCBI Taxonomy" id="111807"/>
    <lineage>
        <taxon>Bacteria</taxon>
        <taxon>Bacillati</taxon>
        <taxon>Actinomycetota</taxon>
        <taxon>Actinomycetes</taxon>
        <taxon>Streptosporangiales</taxon>
        <taxon>Thermomonosporaceae</taxon>
        <taxon>Actinomadura</taxon>
    </lineage>
</organism>